<dbReference type="FunFam" id="4.10.410.10:FF:000020">
    <property type="entry name" value="Collagen, type VI, alpha 3"/>
    <property type="match status" value="1"/>
</dbReference>
<organism evidence="7 8">
    <name type="scientific">Ancylostoma caninum</name>
    <name type="common">Dog hookworm</name>
    <dbReference type="NCBI Taxonomy" id="29170"/>
    <lineage>
        <taxon>Eukaryota</taxon>
        <taxon>Metazoa</taxon>
        <taxon>Ecdysozoa</taxon>
        <taxon>Nematoda</taxon>
        <taxon>Chromadorea</taxon>
        <taxon>Rhabditida</taxon>
        <taxon>Rhabditina</taxon>
        <taxon>Rhabditomorpha</taxon>
        <taxon>Strongyloidea</taxon>
        <taxon>Ancylostomatidae</taxon>
        <taxon>Ancylostomatinae</taxon>
        <taxon>Ancylostoma</taxon>
    </lineage>
</organism>
<dbReference type="STRING" id="29170.A0A368FC69"/>
<name>A0A368FC69_ANCCA</name>
<feature type="domain" description="BPTI/Kunitz inhibitor" evidence="6">
    <location>
        <begin position="26"/>
        <end position="76"/>
    </location>
</feature>
<dbReference type="PRINTS" id="PR00759">
    <property type="entry name" value="BASICPTASE"/>
</dbReference>
<dbReference type="SUPFAM" id="SSF57362">
    <property type="entry name" value="BPTI-like"/>
    <property type="match status" value="1"/>
</dbReference>
<dbReference type="CDD" id="cd00109">
    <property type="entry name" value="Kunitz-type"/>
    <property type="match status" value="1"/>
</dbReference>
<sequence length="84" mass="9166">MRTLFFAGLLSFALVHDSLSAYTNVCDLDLVTGPCLALFIKYGFDKAAGKCVEFTYGGCSGNANRFDTLADCQKRCPDEKYSSC</sequence>
<dbReference type="PROSITE" id="PS50279">
    <property type="entry name" value="BPTI_KUNITZ_2"/>
    <property type="match status" value="1"/>
</dbReference>
<gene>
    <name evidence="7" type="ORF">ANCCAN_25756</name>
</gene>
<dbReference type="Gene3D" id="4.10.410.10">
    <property type="entry name" value="Pancreatic trypsin inhibitor Kunitz domain"/>
    <property type="match status" value="1"/>
</dbReference>
<proteinExistence type="inferred from homology"/>
<feature type="chain" id="PRO_5016851455" evidence="5">
    <location>
        <begin position="21"/>
        <end position="84"/>
    </location>
</feature>
<dbReference type="PANTHER" id="PTHR46751">
    <property type="entry name" value="EPPIN"/>
    <property type="match status" value="1"/>
</dbReference>
<dbReference type="InterPro" id="IPR020901">
    <property type="entry name" value="Prtase_inh_Kunz-CS"/>
</dbReference>
<dbReference type="GO" id="GO:0004867">
    <property type="term" value="F:serine-type endopeptidase inhibitor activity"/>
    <property type="evidence" value="ECO:0007669"/>
    <property type="project" value="UniProtKB-KW"/>
</dbReference>
<dbReference type="AlphaFoldDB" id="A0A368FC69"/>
<dbReference type="SMART" id="SM00131">
    <property type="entry name" value="KU"/>
    <property type="match status" value="1"/>
</dbReference>
<evidence type="ECO:0000259" key="6">
    <source>
        <dbReference type="PROSITE" id="PS50279"/>
    </source>
</evidence>
<evidence type="ECO:0000313" key="8">
    <source>
        <dbReference type="Proteomes" id="UP000252519"/>
    </source>
</evidence>
<evidence type="ECO:0000256" key="5">
    <source>
        <dbReference type="SAM" id="SignalP"/>
    </source>
</evidence>
<keyword evidence="2" id="KW-0722">Serine protease inhibitor</keyword>
<evidence type="ECO:0000313" key="7">
    <source>
        <dbReference type="EMBL" id="RCN28500.1"/>
    </source>
</evidence>
<dbReference type="InterPro" id="IPR036880">
    <property type="entry name" value="Kunitz_BPTI_sf"/>
</dbReference>
<dbReference type="PANTHER" id="PTHR46751:SF1">
    <property type="entry name" value="WAP FOUR-DISULFIDE CORE DOMAIN PROTEIN 6A"/>
    <property type="match status" value="1"/>
</dbReference>
<comment type="similarity">
    <text evidence="4">Belongs to the venom Kunitz-type family. 03 (sub-Kunitz) subfamily.</text>
</comment>
<protein>
    <submittedName>
        <fullName evidence="7">Kunitz/Bovine pancreatic trypsin inhibitor domain protein</fullName>
    </submittedName>
</protein>
<keyword evidence="5" id="KW-0732">Signal</keyword>
<dbReference type="PROSITE" id="PS00280">
    <property type="entry name" value="BPTI_KUNITZ_1"/>
    <property type="match status" value="1"/>
</dbReference>
<reference evidence="7 8" key="1">
    <citation type="submission" date="2014-10" db="EMBL/GenBank/DDBJ databases">
        <title>Draft genome of the hookworm Ancylostoma caninum.</title>
        <authorList>
            <person name="Mitreva M."/>
        </authorList>
    </citation>
    <scope>NUCLEOTIDE SEQUENCE [LARGE SCALE GENOMIC DNA]</scope>
    <source>
        <strain evidence="7 8">Baltimore</strain>
    </source>
</reference>
<feature type="signal peptide" evidence="5">
    <location>
        <begin position="1"/>
        <end position="20"/>
    </location>
</feature>
<evidence type="ECO:0000256" key="1">
    <source>
        <dbReference type="ARBA" id="ARBA00022690"/>
    </source>
</evidence>
<dbReference type="InterPro" id="IPR002223">
    <property type="entry name" value="Kunitz_BPTI"/>
</dbReference>
<dbReference type="Proteomes" id="UP000252519">
    <property type="component" value="Unassembled WGS sequence"/>
</dbReference>
<dbReference type="InterPro" id="IPR051388">
    <property type="entry name" value="Serpin_venom_toxin"/>
</dbReference>
<keyword evidence="8" id="KW-1185">Reference proteome</keyword>
<evidence type="ECO:0000256" key="4">
    <source>
        <dbReference type="ARBA" id="ARBA00038506"/>
    </source>
</evidence>
<dbReference type="OrthoDB" id="5871431at2759"/>
<dbReference type="EMBL" id="JOJR01002557">
    <property type="protein sequence ID" value="RCN28500.1"/>
    <property type="molecule type" value="Genomic_DNA"/>
</dbReference>
<comment type="caution">
    <text evidence="7">The sequence shown here is derived from an EMBL/GenBank/DDBJ whole genome shotgun (WGS) entry which is preliminary data.</text>
</comment>
<accession>A0A368FC69</accession>
<evidence type="ECO:0000256" key="2">
    <source>
        <dbReference type="ARBA" id="ARBA00022900"/>
    </source>
</evidence>
<evidence type="ECO:0000256" key="3">
    <source>
        <dbReference type="ARBA" id="ARBA00023157"/>
    </source>
</evidence>
<keyword evidence="3" id="KW-1015">Disulfide bond</keyword>
<keyword evidence="1" id="KW-0646">Protease inhibitor</keyword>
<dbReference type="Pfam" id="PF00014">
    <property type="entry name" value="Kunitz_BPTI"/>
    <property type="match status" value="1"/>
</dbReference>